<name>A0A9P4ND03_9PLEO</name>
<keyword evidence="2" id="KW-1185">Reference proteome</keyword>
<dbReference type="EMBL" id="ML986578">
    <property type="protein sequence ID" value="KAF2270977.1"/>
    <property type="molecule type" value="Genomic_DNA"/>
</dbReference>
<reference evidence="2" key="1">
    <citation type="journal article" date="2020" name="Stud. Mycol.">
        <title>101 Dothideomycetes genomes: A test case for predicting lifestyles and emergence of pathogens.</title>
        <authorList>
            <person name="Haridas S."/>
            <person name="Albert R."/>
            <person name="Binder M."/>
            <person name="Bloem J."/>
            <person name="LaButti K."/>
            <person name="Salamov A."/>
            <person name="Andreopoulos B."/>
            <person name="Baker S."/>
            <person name="Barry K."/>
            <person name="Bills G."/>
            <person name="Bluhm B."/>
            <person name="Cannon C."/>
            <person name="Castanera R."/>
            <person name="Culley D."/>
            <person name="Daum C."/>
            <person name="Ezra D."/>
            <person name="Gonzalez J."/>
            <person name="Henrissat B."/>
            <person name="Kuo A."/>
            <person name="Liang C."/>
            <person name="Lipzen A."/>
            <person name="Lutzoni F."/>
            <person name="Magnuson J."/>
            <person name="Mondo S."/>
            <person name="Nolan M."/>
            <person name="Ohm R."/>
            <person name="Pangilinan J."/>
            <person name="Park H.-J."/>
            <person name="Ramirez L."/>
            <person name="Alfaro M."/>
            <person name="Sun H."/>
            <person name="Tritt A."/>
            <person name="Yoshinaga Y."/>
            <person name="Zwiers L.-H."/>
            <person name="Turgeon B."/>
            <person name="Goodwin S."/>
            <person name="Spatafora J."/>
            <person name="Crous P."/>
            <person name="Grigoriev I."/>
        </authorList>
    </citation>
    <scope>NUCLEOTIDE SEQUENCE [LARGE SCALE GENOMIC DNA]</scope>
    <source>
        <strain evidence="2">CBS 304.66</strain>
    </source>
</reference>
<evidence type="ECO:0000313" key="1">
    <source>
        <dbReference type="EMBL" id="KAF2270977.1"/>
    </source>
</evidence>
<proteinExistence type="predicted"/>
<accession>A0A9P4ND03</accession>
<sequence length="157" mass="17607">MCDCNVYYEVLIDFTASRVPCAFEYGIFDLASLVPNDTTNSKRNGSLINFYFNLNQSALVSLLALSEHHKKQHTLDYFEGSSSNEFVLSEVELALGRDLEEEKPQTIICKMPEDFQILAVVQSNTAKLPFLLRESIQGAGQLLLRESPMDQPIVPAT</sequence>
<dbReference type="AlphaFoldDB" id="A0A9P4ND03"/>
<dbReference type="Proteomes" id="UP000800093">
    <property type="component" value="Unassembled WGS sequence"/>
</dbReference>
<evidence type="ECO:0000313" key="2">
    <source>
        <dbReference type="Proteomes" id="UP000800093"/>
    </source>
</evidence>
<protein>
    <submittedName>
        <fullName evidence="1">Uncharacterized protein</fullName>
    </submittedName>
</protein>
<gene>
    <name evidence="1" type="ORF">CC78DRAFT_573343</name>
</gene>
<organism evidence="1 2">
    <name type="scientific">Lojkania enalia</name>
    <dbReference type="NCBI Taxonomy" id="147567"/>
    <lineage>
        <taxon>Eukaryota</taxon>
        <taxon>Fungi</taxon>
        <taxon>Dikarya</taxon>
        <taxon>Ascomycota</taxon>
        <taxon>Pezizomycotina</taxon>
        <taxon>Dothideomycetes</taxon>
        <taxon>Pleosporomycetidae</taxon>
        <taxon>Pleosporales</taxon>
        <taxon>Pleosporales incertae sedis</taxon>
        <taxon>Lojkania</taxon>
    </lineage>
</organism>
<comment type="caution">
    <text evidence="1">The sequence shown here is derived from an EMBL/GenBank/DDBJ whole genome shotgun (WGS) entry which is preliminary data.</text>
</comment>